<dbReference type="InterPro" id="IPR027417">
    <property type="entry name" value="P-loop_NTPase"/>
</dbReference>
<sequence>MRWTNVFSQDFQEDGAPIFQLTSQVGNLGLTLTKADRVIVVDPAWNPSVDVEGGINFLGEEDDIELEKQLKLLNKPAIKTIKAKSSFT</sequence>
<name>A0A7J7MIW6_9MAGN</name>
<gene>
    <name evidence="1" type="ORF">GIB67_000552</name>
</gene>
<dbReference type="AlphaFoldDB" id="A0A7J7MIW6"/>
<dbReference type="InterPro" id="IPR050496">
    <property type="entry name" value="SNF2_RAD54_helicase_repair"/>
</dbReference>
<dbReference type="SUPFAM" id="SSF52540">
    <property type="entry name" value="P-loop containing nucleoside triphosphate hydrolases"/>
    <property type="match status" value="1"/>
</dbReference>
<evidence type="ECO:0000313" key="1">
    <source>
        <dbReference type="EMBL" id="KAF6154668.1"/>
    </source>
</evidence>
<dbReference type="GO" id="GO:0015616">
    <property type="term" value="F:DNA translocase activity"/>
    <property type="evidence" value="ECO:0007669"/>
    <property type="project" value="TreeGrafter"/>
</dbReference>
<organism evidence="1 2">
    <name type="scientific">Kingdonia uniflora</name>
    <dbReference type="NCBI Taxonomy" id="39325"/>
    <lineage>
        <taxon>Eukaryota</taxon>
        <taxon>Viridiplantae</taxon>
        <taxon>Streptophyta</taxon>
        <taxon>Embryophyta</taxon>
        <taxon>Tracheophyta</taxon>
        <taxon>Spermatophyta</taxon>
        <taxon>Magnoliopsida</taxon>
        <taxon>Ranunculales</taxon>
        <taxon>Circaeasteraceae</taxon>
        <taxon>Kingdonia</taxon>
    </lineage>
</organism>
<dbReference type="Proteomes" id="UP000541444">
    <property type="component" value="Unassembled WGS sequence"/>
</dbReference>
<keyword evidence="2" id="KW-1185">Reference proteome</keyword>
<dbReference type="OrthoDB" id="448448at2759"/>
<accession>A0A7J7MIW6</accession>
<comment type="caution">
    <text evidence="1">The sequence shown here is derived from an EMBL/GenBank/DDBJ whole genome shotgun (WGS) entry which is preliminary data.</text>
</comment>
<protein>
    <submittedName>
        <fullName evidence="1">Uncharacterized protein</fullName>
    </submittedName>
</protein>
<dbReference type="EMBL" id="JACGCM010001471">
    <property type="protein sequence ID" value="KAF6154668.1"/>
    <property type="molecule type" value="Genomic_DNA"/>
</dbReference>
<proteinExistence type="predicted"/>
<dbReference type="PANTHER" id="PTHR45629">
    <property type="entry name" value="SNF2/RAD54 FAMILY MEMBER"/>
    <property type="match status" value="1"/>
</dbReference>
<dbReference type="PANTHER" id="PTHR45629:SF7">
    <property type="entry name" value="DNA EXCISION REPAIR PROTEIN ERCC-6-RELATED"/>
    <property type="match status" value="1"/>
</dbReference>
<dbReference type="Gene3D" id="3.40.50.300">
    <property type="entry name" value="P-loop containing nucleotide triphosphate hydrolases"/>
    <property type="match status" value="1"/>
</dbReference>
<reference evidence="1 2" key="1">
    <citation type="journal article" date="2020" name="IScience">
        <title>Genome Sequencing of the Endangered Kingdonia uniflora (Circaeasteraceae, Ranunculales) Reveals Potential Mechanisms of Evolutionary Specialization.</title>
        <authorList>
            <person name="Sun Y."/>
            <person name="Deng T."/>
            <person name="Zhang A."/>
            <person name="Moore M.J."/>
            <person name="Landis J.B."/>
            <person name="Lin N."/>
            <person name="Zhang H."/>
            <person name="Zhang X."/>
            <person name="Huang J."/>
            <person name="Zhang X."/>
            <person name="Sun H."/>
            <person name="Wang H."/>
        </authorList>
    </citation>
    <scope>NUCLEOTIDE SEQUENCE [LARGE SCALE GENOMIC DNA]</scope>
    <source>
        <strain evidence="1">TB1705</strain>
        <tissue evidence="1">Leaf</tissue>
    </source>
</reference>
<evidence type="ECO:0000313" key="2">
    <source>
        <dbReference type="Proteomes" id="UP000541444"/>
    </source>
</evidence>